<dbReference type="AlphaFoldDB" id="A0A1C3ETG4"/>
<dbReference type="Pfam" id="PF07244">
    <property type="entry name" value="POTRA"/>
    <property type="match status" value="3"/>
</dbReference>
<evidence type="ECO:0000256" key="4">
    <source>
        <dbReference type="ARBA" id="ARBA00023136"/>
    </source>
</evidence>
<keyword evidence="2" id="KW-0812">Transmembrane</keyword>
<evidence type="ECO:0000313" key="8">
    <source>
        <dbReference type="EMBL" id="ODA36393.1"/>
    </source>
</evidence>
<reference evidence="8 9" key="1">
    <citation type="submission" date="2016-05" db="EMBL/GenBank/DDBJ databases">
        <title>Genomic and physiological characterization of Planctopirus sp. isolated from fresh water lake.</title>
        <authorList>
            <person name="Subhash Y."/>
            <person name="Ramana C."/>
        </authorList>
    </citation>
    <scope>NUCLEOTIDE SEQUENCE [LARGE SCALE GENOMIC DNA]</scope>
    <source>
        <strain evidence="8 9">JC280</strain>
    </source>
</reference>
<dbReference type="Gene3D" id="2.40.160.50">
    <property type="entry name" value="membrane protein fhac: a member of the omp85/tpsb transporter family"/>
    <property type="match status" value="1"/>
</dbReference>
<dbReference type="InterPro" id="IPR010827">
    <property type="entry name" value="BamA/TamA_POTRA"/>
</dbReference>
<dbReference type="PROSITE" id="PS51779">
    <property type="entry name" value="POTRA"/>
    <property type="match status" value="3"/>
</dbReference>
<dbReference type="GO" id="GO:0019867">
    <property type="term" value="C:outer membrane"/>
    <property type="evidence" value="ECO:0007669"/>
    <property type="project" value="InterPro"/>
</dbReference>
<evidence type="ECO:0000313" key="9">
    <source>
        <dbReference type="Proteomes" id="UP000094828"/>
    </source>
</evidence>
<comment type="caution">
    <text evidence="8">The sequence shown here is derived from an EMBL/GenBank/DDBJ whole genome shotgun (WGS) entry which is preliminary data.</text>
</comment>
<comment type="subcellular location">
    <subcellularLocation>
        <location evidence="1">Membrane</location>
    </subcellularLocation>
</comment>
<dbReference type="OrthoDB" id="231360at2"/>
<dbReference type="Pfam" id="PF01103">
    <property type="entry name" value="Omp85"/>
    <property type="match status" value="1"/>
</dbReference>
<evidence type="ECO:0000259" key="7">
    <source>
        <dbReference type="PROSITE" id="PS51779"/>
    </source>
</evidence>
<name>A0A1C3ETG4_9PLAN</name>
<feature type="domain" description="POTRA" evidence="7">
    <location>
        <begin position="415"/>
        <end position="493"/>
    </location>
</feature>
<feature type="domain" description="POTRA" evidence="7">
    <location>
        <begin position="177"/>
        <end position="248"/>
    </location>
</feature>
<keyword evidence="3" id="KW-0732">Signal</keyword>
<dbReference type="RefSeq" id="WP_068845755.1">
    <property type="nucleotide sequence ID" value="NZ_LYDR01000027.1"/>
</dbReference>
<dbReference type="Proteomes" id="UP000094828">
    <property type="component" value="Unassembled WGS sequence"/>
</dbReference>
<protein>
    <recommendedName>
        <fullName evidence="7">POTRA domain-containing protein</fullName>
    </recommendedName>
</protein>
<evidence type="ECO:0000256" key="5">
    <source>
        <dbReference type="ARBA" id="ARBA00023237"/>
    </source>
</evidence>
<evidence type="ECO:0000256" key="2">
    <source>
        <dbReference type="ARBA" id="ARBA00022692"/>
    </source>
</evidence>
<feature type="region of interest" description="Disordered" evidence="6">
    <location>
        <begin position="597"/>
        <end position="744"/>
    </location>
</feature>
<keyword evidence="9" id="KW-1185">Reference proteome</keyword>
<evidence type="ECO:0000256" key="6">
    <source>
        <dbReference type="SAM" id="MobiDB-lite"/>
    </source>
</evidence>
<evidence type="ECO:0000256" key="3">
    <source>
        <dbReference type="ARBA" id="ARBA00022729"/>
    </source>
</evidence>
<dbReference type="Gene3D" id="3.10.20.310">
    <property type="entry name" value="membrane protein fhac"/>
    <property type="match status" value="4"/>
</dbReference>
<gene>
    <name evidence="8" type="ORF">A6X21_16210</name>
</gene>
<dbReference type="STRING" id="1841610.A6X21_16210"/>
<evidence type="ECO:0000256" key="1">
    <source>
        <dbReference type="ARBA" id="ARBA00004370"/>
    </source>
</evidence>
<dbReference type="PANTHER" id="PTHR12815">
    <property type="entry name" value="SORTING AND ASSEMBLY MACHINERY SAMM50 PROTEIN FAMILY MEMBER"/>
    <property type="match status" value="1"/>
</dbReference>
<dbReference type="InterPro" id="IPR039910">
    <property type="entry name" value="D15-like"/>
</dbReference>
<feature type="domain" description="POTRA" evidence="7">
    <location>
        <begin position="328"/>
        <end position="412"/>
    </location>
</feature>
<dbReference type="InterPro" id="IPR000184">
    <property type="entry name" value="Bac_surfAg_D15"/>
</dbReference>
<sequence>MFTLLWVIFWAGTVVHGQSAPSGSPLPAKVDRNSLSTPLFVPPAAITSGSHSPVARGQNGEDLEPWMLDEPGQATSTTARTVSTAKSDQETGRARLEEDRPALPGGFSKPQVTPAGGTTPQRKTLAQVMHPEDELLLEEKNRDSGNFPKFDPLKKKPGQILRTSAEEQAPAEVDFNSQVVEVRVEGNDTIQVREIEKHIKVRPNRTVNERLIKQDVDALVRTRWFTTVEPYVRQTDEGLVVIYRVLERPIVRDVQYIGNQKIKTSVFEGLTNLKPGSPYDISANRECARRIEAHYKDKGYSFATCTLEKGDSRDEREVVFRIHEGPKVGVDAIRFEGNEFFSDSLLRTKKVSKTRVLRLFGGKYDESTIPDDKESLRQYYHSLGFFEVEITHRVDFNESKSSATYVYVIKEGPRYKIRNVSVEGNNVLTEAEIRQYIDFKAGDFYSSRDIAKDVDEIRSRYGEQGRLFATVDAIPQFLETPGELDLIIRINEDKIYVVREFRVHIEGDYPHTRHNLPRNISRIHPGDLADPKLIKKSERQLAGSEYFEGGPQNGPRLEISRVSEIAWLQDRSQLAEGGDSTALGQSDFLSQRPDFLSQTNQQSTGNNPSSHPAATRTPSRSASHGAGAGNSSVQQEPEGRSYLNGSGFSQPSLAAPSRTVGKAPSSQPASKKTEPDSGADDPDGIYFMPGSMLKVEQPESVDASDPHVSVVRGQTRDMRAPQNYEYDNSPQGDPYGNPRRFDQNIYDNSVPPEFIDIDAYLKEARTGRLMFGVGVNSDAGVIGNIVLSESNFDLFRPPTSFEDIVNGTAWRGAGQRFRLEAAPGSQVSRYTVDWSDPYFMDSDYNIGVSGFFYTRFLEFWQEQRLGVRPRIGRQLTPEWSVSGAIRIENVQVDNPVYPQPESLTEVLGNNFLTTGRIGLAHDTRDAPFNPSEGHFIEMSYEQAFGDFVYPKLEVNAWQYFTTYRRPDGFGKHILSLHADVGWTGSDTPIFENFYAGGFQSFRGFRFRGVSPVNTGVRTGGNWMFLGGAEYQMPVTANEMLHLVAFTDFGTVTEDVTLDNFRLSVGGGLRITLPAMGPAPIALDWAVPIMKEDFDRTQLFSFYIGFTR</sequence>
<organism evidence="8 9">
    <name type="scientific">Planctopirus hydrillae</name>
    <dbReference type="NCBI Taxonomy" id="1841610"/>
    <lineage>
        <taxon>Bacteria</taxon>
        <taxon>Pseudomonadati</taxon>
        <taxon>Planctomycetota</taxon>
        <taxon>Planctomycetia</taxon>
        <taxon>Planctomycetales</taxon>
        <taxon>Planctomycetaceae</taxon>
        <taxon>Planctopirus</taxon>
    </lineage>
</organism>
<feature type="compositionally biased region" description="Low complexity" evidence="6">
    <location>
        <begin position="619"/>
        <end position="632"/>
    </location>
</feature>
<dbReference type="InterPro" id="IPR034746">
    <property type="entry name" value="POTRA"/>
</dbReference>
<feature type="region of interest" description="Disordered" evidence="6">
    <location>
        <begin position="46"/>
        <end position="124"/>
    </location>
</feature>
<accession>A0A1C3ETG4</accession>
<dbReference type="PANTHER" id="PTHR12815:SF47">
    <property type="entry name" value="TRANSLOCATION AND ASSEMBLY MODULE SUBUNIT TAMA"/>
    <property type="match status" value="1"/>
</dbReference>
<keyword evidence="4" id="KW-0472">Membrane</keyword>
<dbReference type="EMBL" id="LYDR01000027">
    <property type="protein sequence ID" value="ODA36393.1"/>
    <property type="molecule type" value="Genomic_DNA"/>
</dbReference>
<feature type="compositionally biased region" description="Polar residues" evidence="6">
    <location>
        <begin position="643"/>
        <end position="652"/>
    </location>
</feature>
<keyword evidence="5" id="KW-0998">Cell outer membrane</keyword>
<proteinExistence type="predicted"/>
<feature type="compositionally biased region" description="Polar residues" evidence="6">
    <location>
        <begin position="597"/>
        <end position="618"/>
    </location>
</feature>
<feature type="compositionally biased region" description="Basic and acidic residues" evidence="6">
    <location>
        <begin position="87"/>
        <end position="101"/>
    </location>
</feature>
<feature type="compositionally biased region" description="Low complexity" evidence="6">
    <location>
        <begin position="74"/>
        <end position="86"/>
    </location>
</feature>